<dbReference type="Gene3D" id="1.10.260.40">
    <property type="entry name" value="lambda repressor-like DNA-binding domains"/>
    <property type="match status" value="1"/>
</dbReference>
<reference evidence="2 3" key="1">
    <citation type="submission" date="2017-02" db="EMBL/GenBank/DDBJ databases">
        <title>Draft Genome Sequence of Streptomyces tsukubaensis F601, a Producer of the immunosuppressant tacrolimus FK506.</title>
        <authorList>
            <person name="Zong G."/>
            <person name="Zhong C."/>
            <person name="Fu J."/>
            <person name="Qin R."/>
            <person name="Cao G."/>
        </authorList>
    </citation>
    <scope>NUCLEOTIDE SEQUENCE [LARGE SCALE GENOMIC DNA]</scope>
    <source>
        <strain evidence="2 3">F601</strain>
    </source>
</reference>
<accession>A0A1V4A100</accession>
<evidence type="ECO:0000259" key="1">
    <source>
        <dbReference type="Pfam" id="PF19054"/>
    </source>
</evidence>
<sequence>MSDPTVRRRRLGAELRRLRDVAGLKIDEVVERTTLNAPKVSRIETARIGVKVADLDTLLDLYAVDDAEKRDALHRLARDGRTRGWWQTYRDYISPAYADLISLEADAKSMRSYETTLIPGLLQTAAYARATIDAINMTTPRERVNALVEIRMARQSVLSRPQPLELWAIVHEAALRLDVPGPHVMRDQLQRLLDLQDLPHVSIQALPLDAAPHPGLSGAFAVIGFPETADLDVVHVESLTSALYVEDPAEVSIYGSAFERLRAAALPFDKTADLIAQVKDSIT</sequence>
<dbReference type="OrthoDB" id="4115547at2"/>
<evidence type="ECO:0000313" key="3">
    <source>
        <dbReference type="Proteomes" id="UP000190539"/>
    </source>
</evidence>
<comment type="caution">
    <text evidence="2">The sequence shown here is derived from an EMBL/GenBank/DDBJ whole genome shotgun (WGS) entry which is preliminary data.</text>
</comment>
<dbReference type="EMBL" id="MVFC01000037">
    <property type="protein sequence ID" value="OON72510.1"/>
    <property type="molecule type" value="Genomic_DNA"/>
</dbReference>
<dbReference type="Pfam" id="PF19054">
    <property type="entry name" value="DUF5753"/>
    <property type="match status" value="1"/>
</dbReference>
<organism evidence="2 3">
    <name type="scientific">Streptomyces tsukubensis</name>
    <dbReference type="NCBI Taxonomy" id="83656"/>
    <lineage>
        <taxon>Bacteria</taxon>
        <taxon>Bacillati</taxon>
        <taxon>Actinomycetota</taxon>
        <taxon>Actinomycetes</taxon>
        <taxon>Kitasatosporales</taxon>
        <taxon>Streptomycetaceae</taxon>
        <taxon>Streptomyces</taxon>
    </lineage>
</organism>
<dbReference type="AlphaFoldDB" id="A0A1V4A100"/>
<dbReference type="SUPFAM" id="SSF47413">
    <property type="entry name" value="lambda repressor-like DNA-binding domains"/>
    <property type="match status" value="1"/>
</dbReference>
<dbReference type="STRING" id="83656.B1H18_29395"/>
<dbReference type="Proteomes" id="UP000190539">
    <property type="component" value="Unassembled WGS sequence"/>
</dbReference>
<gene>
    <name evidence="2" type="ORF">B1H18_29395</name>
</gene>
<keyword evidence="3" id="KW-1185">Reference proteome</keyword>
<protein>
    <recommendedName>
        <fullName evidence="1">DUF5753 domain-containing protein</fullName>
    </recommendedName>
</protein>
<proteinExistence type="predicted"/>
<dbReference type="InterPro" id="IPR001387">
    <property type="entry name" value="Cro/C1-type_HTH"/>
</dbReference>
<dbReference type="GO" id="GO:0003677">
    <property type="term" value="F:DNA binding"/>
    <property type="evidence" value="ECO:0007669"/>
    <property type="project" value="InterPro"/>
</dbReference>
<evidence type="ECO:0000313" key="2">
    <source>
        <dbReference type="EMBL" id="OON72510.1"/>
    </source>
</evidence>
<name>A0A1V4A100_9ACTN</name>
<dbReference type="Pfam" id="PF13560">
    <property type="entry name" value="HTH_31"/>
    <property type="match status" value="1"/>
</dbReference>
<dbReference type="RefSeq" id="WP_077973185.1">
    <property type="nucleotide sequence ID" value="NZ_CP045178.1"/>
</dbReference>
<feature type="domain" description="DUF5753" evidence="1">
    <location>
        <begin position="97"/>
        <end position="276"/>
    </location>
</feature>
<dbReference type="InterPro" id="IPR010982">
    <property type="entry name" value="Lambda_DNA-bd_dom_sf"/>
</dbReference>
<dbReference type="InterPro" id="IPR043917">
    <property type="entry name" value="DUF5753"/>
</dbReference>
<dbReference type="CDD" id="cd00093">
    <property type="entry name" value="HTH_XRE"/>
    <property type="match status" value="1"/>
</dbReference>